<keyword evidence="6" id="KW-0413">Isomerase</keyword>
<feature type="site" description="Important for catalytic activity and assists the phosphoryl transfer reaction to Asp8 by balancing charge and orienting the reacting groups" evidence="5">
    <location>
        <position position="114"/>
    </location>
</feature>
<feature type="active site" description="Proton donor/acceptor" evidence="2">
    <location>
        <position position="10"/>
    </location>
</feature>
<dbReference type="InterPro" id="IPR006439">
    <property type="entry name" value="HAD-SF_hydro_IA"/>
</dbReference>
<feature type="binding site" evidence="3">
    <location>
        <position position="24"/>
    </location>
    <ligand>
        <name>substrate</name>
    </ligand>
</feature>
<dbReference type="GO" id="GO:0000287">
    <property type="term" value="F:magnesium ion binding"/>
    <property type="evidence" value="ECO:0007669"/>
    <property type="project" value="InterPro"/>
</dbReference>
<dbReference type="GO" id="GO:0016787">
    <property type="term" value="F:hydrolase activity"/>
    <property type="evidence" value="ECO:0007669"/>
    <property type="project" value="UniProtKB-KW"/>
</dbReference>
<dbReference type="InterPro" id="IPR010976">
    <property type="entry name" value="B-phosphoglucomutase_hydrolase"/>
</dbReference>
<comment type="similarity">
    <text evidence="1">Belongs to the HAD-like hydrolase superfamily. CbbY/CbbZ/Gph/YieH family.</text>
</comment>
<feature type="binding site" evidence="3">
    <location>
        <begin position="114"/>
        <end position="118"/>
    </location>
    <ligand>
        <name>substrate</name>
    </ligand>
</feature>
<dbReference type="NCBIfam" id="TIGR02009">
    <property type="entry name" value="PGMB-YQAB-SF"/>
    <property type="match status" value="1"/>
</dbReference>
<dbReference type="SFLD" id="SFLDS00003">
    <property type="entry name" value="Haloacid_Dehalogenase"/>
    <property type="match status" value="1"/>
</dbReference>
<feature type="site" description="Important for catalytic activity and assists the phosphoryl transfer reaction to Asp8 by balancing charge and orienting the reacting groups" evidence="5">
    <location>
        <position position="145"/>
    </location>
</feature>
<feature type="binding site" evidence="4">
    <location>
        <position position="8"/>
    </location>
    <ligand>
        <name>Mg(2+)</name>
        <dbReference type="ChEBI" id="CHEBI:18420"/>
    </ligand>
</feature>
<dbReference type="OrthoDB" id="9797743at2"/>
<dbReference type="PANTHER" id="PTHR18901">
    <property type="entry name" value="2-DEOXYGLUCOSE-6-PHOSPHATE PHOSPHATASE 2"/>
    <property type="match status" value="1"/>
</dbReference>
<dbReference type="Proteomes" id="UP000215185">
    <property type="component" value="Chromosome 1"/>
</dbReference>
<accession>A0A239T0R0</accession>
<feature type="active site" description="Nucleophile" evidence="2">
    <location>
        <position position="8"/>
    </location>
</feature>
<dbReference type="InterPro" id="IPR036412">
    <property type="entry name" value="HAD-like_sf"/>
</dbReference>
<evidence type="ECO:0000256" key="5">
    <source>
        <dbReference type="PIRSR" id="PIRSR610972-4"/>
    </source>
</evidence>
<dbReference type="KEGG" id="smen:SAMEA4412692_2147"/>
<dbReference type="GO" id="GO:0005975">
    <property type="term" value="P:carbohydrate metabolic process"/>
    <property type="evidence" value="ECO:0007669"/>
    <property type="project" value="InterPro"/>
</dbReference>
<feature type="binding site" evidence="4">
    <location>
        <position position="169"/>
    </location>
    <ligand>
        <name>Mg(2+)</name>
        <dbReference type="ChEBI" id="CHEBI:18420"/>
    </ligand>
</feature>
<proteinExistence type="inferred from homology"/>
<dbReference type="Gene3D" id="3.40.50.1000">
    <property type="entry name" value="HAD superfamily/HAD-like"/>
    <property type="match status" value="1"/>
</dbReference>
<dbReference type="Pfam" id="PF00702">
    <property type="entry name" value="Hydrolase"/>
    <property type="match status" value="1"/>
</dbReference>
<dbReference type="EC" id="5.4.2.6" evidence="6"/>
<sequence>MIKGALFDLDGVIADTSVYHFQAWRDLVAKHFNATLPDDLEAKTKGVSRGDSLRVILDYLGETVDQVTFEALADEKNTAYIKLLDDLRPANILPGITDFIANLKAQNIKLALASASLNGPYILEKLALSDAFDAVANPAEVTSGKPAPDIFIAAAQALNLEPQDCIGVEDAIAGVTAINASGAFSVAVGDASDLSHAKLHFPSTAELNLATIQKAFEVAR</sequence>
<evidence type="ECO:0000313" key="7">
    <source>
        <dbReference type="Proteomes" id="UP000215185"/>
    </source>
</evidence>
<dbReference type="InterPro" id="IPR023214">
    <property type="entry name" value="HAD_sf"/>
</dbReference>
<dbReference type="NCBIfam" id="TIGR01509">
    <property type="entry name" value="HAD-SF-IA-v3"/>
    <property type="match status" value="1"/>
</dbReference>
<evidence type="ECO:0000256" key="3">
    <source>
        <dbReference type="PIRSR" id="PIRSR610972-2"/>
    </source>
</evidence>
<evidence type="ECO:0000256" key="4">
    <source>
        <dbReference type="PIRSR" id="PIRSR610972-3"/>
    </source>
</evidence>
<dbReference type="SUPFAM" id="SSF56784">
    <property type="entry name" value="HAD-like"/>
    <property type="match status" value="1"/>
</dbReference>
<dbReference type="PANTHER" id="PTHR18901:SF38">
    <property type="entry name" value="PSEUDOURIDINE-5'-PHOSPHATASE"/>
    <property type="match status" value="1"/>
</dbReference>
<evidence type="ECO:0000256" key="1">
    <source>
        <dbReference type="ARBA" id="ARBA00006171"/>
    </source>
</evidence>
<dbReference type="RefSeq" id="WP_026216993.1">
    <property type="nucleotide sequence ID" value="NZ_LT906439.1"/>
</dbReference>
<dbReference type="CDD" id="cd02598">
    <property type="entry name" value="HAD_BPGM"/>
    <property type="match status" value="1"/>
</dbReference>
<dbReference type="EMBL" id="LT906439">
    <property type="protein sequence ID" value="SNU91089.1"/>
    <property type="molecule type" value="Genomic_DNA"/>
</dbReference>
<protein>
    <submittedName>
        <fullName evidence="6">HAD-superfamily hydrolase</fullName>
        <ecNumber evidence="6">5.4.2.6</ecNumber>
    </submittedName>
</protein>
<organism evidence="6 7">
    <name type="scientific">Streptococcus merionis</name>
    <dbReference type="NCBI Taxonomy" id="400065"/>
    <lineage>
        <taxon>Bacteria</taxon>
        <taxon>Bacillati</taxon>
        <taxon>Bacillota</taxon>
        <taxon>Bacilli</taxon>
        <taxon>Lactobacillales</taxon>
        <taxon>Streptococcaceae</taxon>
        <taxon>Streptococcus</taxon>
    </lineage>
</organism>
<dbReference type="InterPro" id="IPR010972">
    <property type="entry name" value="Beta-PGM"/>
</dbReference>
<feature type="binding site" evidence="3">
    <location>
        <position position="76"/>
    </location>
    <ligand>
        <name>substrate</name>
    </ligand>
</feature>
<dbReference type="eggNOG" id="COG0637">
    <property type="taxonomic scope" value="Bacteria"/>
</dbReference>
<dbReference type="NCBIfam" id="TIGR01990">
    <property type="entry name" value="bPGM"/>
    <property type="match status" value="1"/>
</dbReference>
<name>A0A239T0R0_9STRE</name>
<feature type="binding site" evidence="4">
    <location>
        <position position="10"/>
    </location>
    <ligand>
        <name>Mg(2+)</name>
        <dbReference type="ChEBI" id="CHEBI:18420"/>
    </ligand>
</feature>
<feature type="binding site" evidence="3">
    <location>
        <begin position="8"/>
        <end position="10"/>
    </location>
    <ligand>
        <name>substrate</name>
    </ligand>
</feature>
<feature type="binding site" evidence="3">
    <location>
        <position position="145"/>
    </location>
    <ligand>
        <name>substrate</name>
    </ligand>
</feature>
<dbReference type="InterPro" id="IPR023198">
    <property type="entry name" value="PGP-like_dom2"/>
</dbReference>
<gene>
    <name evidence="6" type="primary">pgmB</name>
    <name evidence="6" type="ORF">SAMEA4412692_02147</name>
</gene>
<reference evidence="6 7" key="1">
    <citation type="submission" date="2017-06" db="EMBL/GenBank/DDBJ databases">
        <authorList>
            <consortium name="Pathogen Informatics"/>
        </authorList>
    </citation>
    <scope>NUCLEOTIDE SEQUENCE [LARGE SCALE GENOMIC DNA]</scope>
    <source>
        <strain evidence="6 7">NCTC13788</strain>
    </source>
</reference>
<keyword evidence="4" id="KW-0460">Magnesium</keyword>
<dbReference type="PRINTS" id="PR00413">
    <property type="entry name" value="HADHALOGNASE"/>
</dbReference>
<evidence type="ECO:0000256" key="2">
    <source>
        <dbReference type="PIRSR" id="PIRSR610972-1"/>
    </source>
</evidence>
<feature type="binding site" evidence="3">
    <location>
        <position position="52"/>
    </location>
    <ligand>
        <name>substrate</name>
    </ligand>
</feature>
<feature type="binding site" evidence="4">
    <location>
        <position position="170"/>
    </location>
    <ligand>
        <name>Mg(2+)</name>
        <dbReference type="ChEBI" id="CHEBI:18420"/>
    </ligand>
</feature>
<dbReference type="AlphaFoldDB" id="A0A239T0R0"/>
<keyword evidence="4" id="KW-0479">Metal-binding</keyword>
<keyword evidence="6" id="KW-0378">Hydrolase</keyword>
<dbReference type="Gene3D" id="1.10.150.240">
    <property type="entry name" value="Putative phosphatase, domain 2"/>
    <property type="match status" value="1"/>
</dbReference>
<dbReference type="GO" id="GO:0008801">
    <property type="term" value="F:beta-phosphoglucomutase activity"/>
    <property type="evidence" value="ECO:0007669"/>
    <property type="project" value="UniProtKB-EC"/>
</dbReference>
<comment type="cofactor">
    <cofactor evidence="4">
        <name>Mg(2+)</name>
        <dbReference type="ChEBI" id="CHEBI:18420"/>
    </cofactor>
    <text evidence="4">Binds 2 magnesium ions per subunit.</text>
</comment>
<evidence type="ECO:0000313" key="6">
    <source>
        <dbReference type="EMBL" id="SNU91089.1"/>
    </source>
</evidence>
<dbReference type="SFLD" id="SFLDG01129">
    <property type="entry name" value="C1.5:_HAD__Beta-PGM__Phosphata"/>
    <property type="match status" value="1"/>
</dbReference>
<dbReference type="STRING" id="1123308.GCA_000380085_01591"/>
<keyword evidence="7" id="KW-1185">Reference proteome</keyword>